<reference evidence="1 2" key="1">
    <citation type="submission" date="2018-08" db="EMBL/GenBank/DDBJ databases">
        <title>Paraburkholderia sp. DHOM06 isolated from forest soil.</title>
        <authorList>
            <person name="Gao Z.-H."/>
            <person name="Qiu L.-H."/>
        </authorList>
    </citation>
    <scope>NUCLEOTIDE SEQUENCE [LARGE SCALE GENOMIC DNA]</scope>
    <source>
        <strain evidence="1 2">DHOM06</strain>
    </source>
</reference>
<dbReference type="RefSeq" id="WP_115534387.1">
    <property type="nucleotide sequence ID" value="NZ_QRGA01000008.1"/>
</dbReference>
<evidence type="ECO:0000313" key="1">
    <source>
        <dbReference type="EMBL" id="RDU97860.1"/>
    </source>
</evidence>
<name>A0A3D8JYA5_9BURK</name>
<organism evidence="1 2">
    <name type="scientific">Trinickia dinghuensis</name>
    <dbReference type="NCBI Taxonomy" id="2291023"/>
    <lineage>
        <taxon>Bacteria</taxon>
        <taxon>Pseudomonadati</taxon>
        <taxon>Pseudomonadota</taxon>
        <taxon>Betaproteobacteria</taxon>
        <taxon>Burkholderiales</taxon>
        <taxon>Burkholderiaceae</taxon>
        <taxon>Trinickia</taxon>
    </lineage>
</organism>
<dbReference type="EMBL" id="QRGA01000008">
    <property type="protein sequence ID" value="RDU97860.1"/>
    <property type="molecule type" value="Genomic_DNA"/>
</dbReference>
<gene>
    <name evidence="1" type="ORF">DWV00_15005</name>
</gene>
<protein>
    <submittedName>
        <fullName evidence="1">Uncharacterized protein</fullName>
    </submittedName>
</protein>
<proteinExistence type="predicted"/>
<accession>A0A3D8JYA5</accession>
<dbReference type="OrthoDB" id="9097919at2"/>
<sequence length="202" mass="22174">MTARAPDADRLNHLRYAVIPYYVQGVRAGISALDLSAKHDPLTPLELHLDGVEAPVYSTILTAHTQTASSIAALYSRLLLEFLGLKSTGKPSALVTIQGRKNGDIGIEHYVRDDDSALSKLDPSCVDYFADSSNVERAWIVTCDFAGQRLAHVTDDYKLDGLDVTPMLRRTFETIPELVSHAFFAVANTQAMRAPPRDDFGL</sequence>
<dbReference type="AlphaFoldDB" id="A0A3D8JYA5"/>
<evidence type="ECO:0000313" key="2">
    <source>
        <dbReference type="Proteomes" id="UP000256838"/>
    </source>
</evidence>
<keyword evidence="2" id="KW-1185">Reference proteome</keyword>
<comment type="caution">
    <text evidence="1">The sequence shown here is derived from an EMBL/GenBank/DDBJ whole genome shotgun (WGS) entry which is preliminary data.</text>
</comment>
<dbReference type="Proteomes" id="UP000256838">
    <property type="component" value="Unassembled WGS sequence"/>
</dbReference>